<dbReference type="SUPFAM" id="SSF52172">
    <property type="entry name" value="CheY-like"/>
    <property type="match status" value="1"/>
</dbReference>
<dbReference type="Gene3D" id="1.10.10.10">
    <property type="entry name" value="Winged helix-like DNA-binding domain superfamily/Winged helix DNA-binding domain"/>
    <property type="match status" value="1"/>
</dbReference>
<keyword evidence="7" id="KW-1185">Reference proteome</keyword>
<dbReference type="InterPro" id="IPR029016">
    <property type="entry name" value="GAF-like_dom_sf"/>
</dbReference>
<keyword evidence="1" id="KW-0808">Transferase</keyword>
<dbReference type="InterPro" id="IPR012074">
    <property type="entry name" value="GAF_ANTAR"/>
</dbReference>
<keyword evidence="4" id="KW-0804">Transcription</keyword>
<dbReference type="Pfam" id="PF13185">
    <property type="entry name" value="GAF_2"/>
    <property type="match status" value="1"/>
</dbReference>
<organism evidence="6 7">
    <name type="scientific">Kribbella orskensis</name>
    <dbReference type="NCBI Taxonomy" id="2512216"/>
    <lineage>
        <taxon>Bacteria</taxon>
        <taxon>Bacillati</taxon>
        <taxon>Actinomycetota</taxon>
        <taxon>Actinomycetes</taxon>
        <taxon>Propionibacteriales</taxon>
        <taxon>Kribbellaceae</taxon>
        <taxon>Kribbella</taxon>
    </lineage>
</organism>
<dbReference type="RefSeq" id="WP_132192809.1">
    <property type="nucleotide sequence ID" value="NZ_SLWM01000016.1"/>
</dbReference>
<dbReference type="SUPFAM" id="SSF55781">
    <property type="entry name" value="GAF domain-like"/>
    <property type="match status" value="1"/>
</dbReference>
<dbReference type="InterPro" id="IPR036388">
    <property type="entry name" value="WH-like_DNA-bd_sf"/>
</dbReference>
<evidence type="ECO:0000256" key="4">
    <source>
        <dbReference type="ARBA" id="ARBA00023163"/>
    </source>
</evidence>
<evidence type="ECO:0000256" key="2">
    <source>
        <dbReference type="ARBA" id="ARBA00022777"/>
    </source>
</evidence>
<dbReference type="InterPro" id="IPR003018">
    <property type="entry name" value="GAF"/>
</dbReference>
<dbReference type="InterPro" id="IPR011006">
    <property type="entry name" value="CheY-like_superfamily"/>
</dbReference>
<evidence type="ECO:0000256" key="3">
    <source>
        <dbReference type="ARBA" id="ARBA00023015"/>
    </source>
</evidence>
<accession>A0ABY2BEU5</accession>
<feature type="domain" description="ANTAR" evidence="5">
    <location>
        <begin position="198"/>
        <end position="259"/>
    </location>
</feature>
<protein>
    <submittedName>
        <fullName evidence="6">GAF domain-containing protein</fullName>
    </submittedName>
</protein>
<gene>
    <name evidence="6" type="ORF">EV644_11654</name>
</gene>
<dbReference type="PIRSF" id="PIRSF036625">
    <property type="entry name" value="GAF_ANTAR"/>
    <property type="match status" value="1"/>
</dbReference>
<dbReference type="SMART" id="SM00065">
    <property type="entry name" value="GAF"/>
    <property type="match status" value="1"/>
</dbReference>
<dbReference type="InterPro" id="IPR005561">
    <property type="entry name" value="ANTAR"/>
</dbReference>
<name>A0ABY2BEU5_9ACTN</name>
<keyword evidence="2" id="KW-0418">Kinase</keyword>
<dbReference type="Pfam" id="PF03861">
    <property type="entry name" value="ANTAR"/>
    <property type="match status" value="1"/>
</dbReference>
<dbReference type="SMART" id="SM01012">
    <property type="entry name" value="ANTAR"/>
    <property type="match status" value="1"/>
</dbReference>
<dbReference type="PROSITE" id="PS50921">
    <property type="entry name" value="ANTAR"/>
    <property type="match status" value="1"/>
</dbReference>
<evidence type="ECO:0000313" key="6">
    <source>
        <dbReference type="EMBL" id="TCO16683.1"/>
    </source>
</evidence>
<evidence type="ECO:0000256" key="1">
    <source>
        <dbReference type="ARBA" id="ARBA00022679"/>
    </source>
</evidence>
<reference evidence="6 7" key="1">
    <citation type="journal article" date="2015" name="Stand. Genomic Sci.">
        <title>Genomic Encyclopedia of Bacterial and Archaeal Type Strains, Phase III: the genomes of soil and plant-associated and newly described type strains.</title>
        <authorList>
            <person name="Whitman W.B."/>
            <person name="Woyke T."/>
            <person name="Klenk H.P."/>
            <person name="Zhou Y."/>
            <person name="Lilburn T.G."/>
            <person name="Beck B.J."/>
            <person name="De Vos P."/>
            <person name="Vandamme P."/>
            <person name="Eisen J.A."/>
            <person name="Garrity G."/>
            <person name="Hugenholtz P."/>
            <person name="Kyrpides N.C."/>
        </authorList>
    </citation>
    <scope>NUCLEOTIDE SEQUENCE [LARGE SCALE GENOMIC DNA]</scope>
    <source>
        <strain evidence="6 7">VKM Ac-2538</strain>
    </source>
</reference>
<evidence type="ECO:0000259" key="5">
    <source>
        <dbReference type="PROSITE" id="PS50921"/>
    </source>
</evidence>
<sequence>MATNFNHDALTDARSTVRPLRNLLTFEVLRVKEDSSVEVPGTAAPADVFAELAIALHDLPTVDETVDAVVHFALQALNCSYAGVALLTRGRPEIAAVTAPVVEAIYQTQISTRQGPLVTALHNRSTVLIRDTTNETRWPDWVAKVNELGVRSVLDVPLAVGNGSATVGVLGLYSTRLDAFSDDDEAVAHILARHASVAVASARRDKNMAEAVDARKLVGQAMGILMERFDLDADRAFTVLRRYSQDSNIKLRDVAQQLIDTRKLPDPPANPPFAGR</sequence>
<proteinExistence type="predicted"/>
<dbReference type="Gene3D" id="3.30.450.40">
    <property type="match status" value="1"/>
</dbReference>
<keyword evidence="3" id="KW-0805">Transcription regulation</keyword>
<comment type="caution">
    <text evidence="6">The sequence shown here is derived from an EMBL/GenBank/DDBJ whole genome shotgun (WGS) entry which is preliminary data.</text>
</comment>
<dbReference type="EMBL" id="SLWM01000016">
    <property type="protein sequence ID" value="TCO16683.1"/>
    <property type="molecule type" value="Genomic_DNA"/>
</dbReference>
<dbReference type="Proteomes" id="UP000295818">
    <property type="component" value="Unassembled WGS sequence"/>
</dbReference>
<evidence type="ECO:0000313" key="7">
    <source>
        <dbReference type="Proteomes" id="UP000295818"/>
    </source>
</evidence>